<evidence type="ECO:0000313" key="1">
    <source>
        <dbReference type="EMBL" id="TLD42523.1"/>
    </source>
</evidence>
<dbReference type="EMBL" id="SULG01000018">
    <property type="protein sequence ID" value="TLD42523.1"/>
    <property type="molecule type" value="Genomic_DNA"/>
</dbReference>
<evidence type="ECO:0000313" key="2">
    <source>
        <dbReference type="Proteomes" id="UP000319783"/>
    </source>
</evidence>
<dbReference type="Proteomes" id="UP000319783">
    <property type="component" value="Unassembled WGS sequence"/>
</dbReference>
<organism evidence="1 2">
    <name type="scientific">Candidatus Jettenia ecosi</name>
    <dbReference type="NCBI Taxonomy" id="2494326"/>
    <lineage>
        <taxon>Bacteria</taxon>
        <taxon>Pseudomonadati</taxon>
        <taxon>Planctomycetota</taxon>
        <taxon>Candidatus Brocadiia</taxon>
        <taxon>Candidatus Brocadiales</taxon>
        <taxon>Candidatus Brocadiaceae</taxon>
        <taxon>Candidatus Jettenia</taxon>
    </lineage>
</organism>
<accession>A0A533QCQ6</accession>
<comment type="caution">
    <text evidence="1">The sequence shown here is derived from an EMBL/GenBank/DDBJ whole genome shotgun (WGS) entry which is preliminary data.</text>
</comment>
<dbReference type="AlphaFoldDB" id="A0A533QCQ6"/>
<name>A0A533QCQ6_9BACT</name>
<protein>
    <submittedName>
        <fullName evidence="1">Uncharacterized protein</fullName>
    </submittedName>
</protein>
<gene>
    <name evidence="1" type="ORF">JETT_1174</name>
</gene>
<sequence length="52" mass="6164">MIRANTRFALTQILHLILSNYENCIYKTLAPSERHMKHRNTVPLRWSLIVAE</sequence>
<proteinExistence type="predicted"/>
<reference evidence="1 2" key="1">
    <citation type="submission" date="2019-04" db="EMBL/GenBank/DDBJ databases">
        <title>Genome of a novel bacterium Candidatus Jettenia ecosi reconstructed from metagenome of an anammox bioreactor.</title>
        <authorList>
            <person name="Mardanov A.V."/>
            <person name="Beletsky A.V."/>
            <person name="Ravin N.V."/>
            <person name="Botchkova E.A."/>
            <person name="Litti Y.V."/>
            <person name="Nozhevnikova A.N."/>
        </authorList>
    </citation>
    <scope>NUCLEOTIDE SEQUENCE [LARGE SCALE GENOMIC DNA]</scope>
    <source>
        <strain evidence="1">J2</strain>
    </source>
</reference>